<reference evidence="7 8" key="1">
    <citation type="submission" date="2018-09" db="EMBL/GenBank/DDBJ databases">
        <title>Draft genome sequence of Rhodopseudomonas palustris 2.1.18.</title>
        <authorList>
            <person name="Robertson S.L."/>
            <person name="Meyer T.E."/>
            <person name="Kyndt J.A."/>
        </authorList>
    </citation>
    <scope>NUCLEOTIDE SEQUENCE [LARGE SCALE GENOMIC DNA]</scope>
    <source>
        <strain evidence="7 8">2.1.18</strain>
    </source>
</reference>
<dbReference type="EMBL" id="QYYD01000004">
    <property type="protein sequence ID" value="RJF76605.1"/>
    <property type="molecule type" value="Genomic_DNA"/>
</dbReference>
<comment type="caution">
    <text evidence="7">The sequence shown here is derived from an EMBL/GenBank/DDBJ whole genome shotgun (WGS) entry which is preliminary data.</text>
</comment>
<organism evidence="7 8">
    <name type="scientific">Rhodopseudomonas palustris</name>
    <dbReference type="NCBI Taxonomy" id="1076"/>
    <lineage>
        <taxon>Bacteria</taxon>
        <taxon>Pseudomonadati</taxon>
        <taxon>Pseudomonadota</taxon>
        <taxon>Alphaproteobacteria</taxon>
        <taxon>Hyphomicrobiales</taxon>
        <taxon>Nitrobacteraceae</taxon>
        <taxon>Rhodopseudomonas</taxon>
    </lineage>
</organism>
<dbReference type="RefSeq" id="WP_119855550.1">
    <property type="nucleotide sequence ID" value="NZ_QYYD01000004.1"/>
</dbReference>
<accession>A0A418VKE1</accession>
<evidence type="ECO:0000259" key="6">
    <source>
        <dbReference type="Pfam" id="PF07482"/>
    </source>
</evidence>
<evidence type="ECO:0000256" key="2">
    <source>
        <dbReference type="ARBA" id="ARBA00023143"/>
    </source>
</evidence>
<dbReference type="Pfam" id="PF00669">
    <property type="entry name" value="Flagellin_N"/>
    <property type="match status" value="1"/>
</dbReference>
<gene>
    <name evidence="7" type="ORF">D4Q52_05540</name>
</gene>
<feature type="domain" description="DUF1522" evidence="6">
    <location>
        <begin position="490"/>
        <end position="595"/>
    </location>
</feature>
<dbReference type="NCBIfam" id="NF009330">
    <property type="entry name" value="PRK12688.1"/>
    <property type="match status" value="1"/>
</dbReference>
<proteinExistence type="inferred from homology"/>
<dbReference type="Pfam" id="PF00700">
    <property type="entry name" value="Flagellin_C"/>
    <property type="match status" value="1"/>
</dbReference>
<dbReference type="SUPFAM" id="SSF64518">
    <property type="entry name" value="Phase 1 flagellin"/>
    <property type="match status" value="2"/>
</dbReference>
<evidence type="ECO:0000313" key="7">
    <source>
        <dbReference type="EMBL" id="RJF76605.1"/>
    </source>
</evidence>
<evidence type="ECO:0000259" key="4">
    <source>
        <dbReference type="Pfam" id="PF00669"/>
    </source>
</evidence>
<protein>
    <recommendedName>
        <fullName evidence="3">Flagellin</fullName>
    </recommendedName>
</protein>
<dbReference type="InterPro" id="IPR046358">
    <property type="entry name" value="Flagellin_C"/>
</dbReference>
<dbReference type="Proteomes" id="UP000285523">
    <property type="component" value="Unassembled WGS sequence"/>
</dbReference>
<comment type="similarity">
    <text evidence="1 3">Belongs to the bacterial flagellin family.</text>
</comment>
<dbReference type="InterPro" id="IPR001029">
    <property type="entry name" value="Flagellin_N"/>
</dbReference>
<name>A0A418VKE1_RHOPL</name>
<dbReference type="Pfam" id="PF07482">
    <property type="entry name" value="DUF1522"/>
    <property type="match status" value="2"/>
</dbReference>
<dbReference type="GO" id="GO:0005576">
    <property type="term" value="C:extracellular region"/>
    <property type="evidence" value="ECO:0007669"/>
    <property type="project" value="UniProtKB-SubCell"/>
</dbReference>
<dbReference type="GO" id="GO:0009288">
    <property type="term" value="C:bacterial-type flagellum"/>
    <property type="evidence" value="ECO:0007669"/>
    <property type="project" value="UniProtKB-SubCell"/>
</dbReference>
<dbReference type="NCBIfam" id="NF011295">
    <property type="entry name" value="PRK14708.1"/>
    <property type="match status" value="1"/>
</dbReference>
<dbReference type="OrthoDB" id="9808068at2"/>
<dbReference type="GO" id="GO:0005198">
    <property type="term" value="F:structural molecule activity"/>
    <property type="evidence" value="ECO:0007669"/>
    <property type="project" value="UniProtKB-UniRule"/>
</dbReference>
<keyword evidence="3" id="KW-0964">Secreted</keyword>
<dbReference type="AlphaFoldDB" id="A0A418VKE1"/>
<dbReference type="Gene3D" id="1.20.1330.10">
    <property type="entry name" value="f41 fragment of flagellin, N-terminal domain"/>
    <property type="match status" value="1"/>
</dbReference>
<feature type="domain" description="Flagellin N-terminal" evidence="4">
    <location>
        <begin position="12"/>
        <end position="116"/>
    </location>
</feature>
<feature type="domain" description="DUF1522" evidence="6">
    <location>
        <begin position="341"/>
        <end position="453"/>
    </location>
</feature>
<evidence type="ECO:0000256" key="3">
    <source>
        <dbReference type="RuleBase" id="RU362073"/>
    </source>
</evidence>
<evidence type="ECO:0000256" key="1">
    <source>
        <dbReference type="ARBA" id="ARBA00005709"/>
    </source>
</evidence>
<comment type="function">
    <text evidence="3">Flagellin is the subunit protein which polymerizes to form the filaments of bacterial flagella.</text>
</comment>
<sequence>MSDVVLSASVRQNLLSLQSTAELLSTTQNRLASGKKVNTALDNPTNFFTAAGLDSRASDINNLLDGISNGVQILQAANTGITSLNKLIDTAKSIANQALQSNVGYSTKSNVSATIAGATPDDLRGTQTFASATATSSVVNNGNAGGTTPVALGSTLGGGVGSVVGSATITKAIAADNSATGTALHVGTASALADGNTLISALTSGLTTAATGPQAGDVIVVNGKTITFTTTGSQANDGNGNYTLGINQPISALLATIDSINGNTSNPSVVDANGRLELHTGTNRALSVTDTTGGLVMAKLNLSPTVNVALNTGATNPITATTKLFNTVGGLQTGAIADGTTLTVNGKSIVFKASDPPNAAGLLAGSGVLGNIVTDTSGNSTIYMGTSSAYTSATVGDVLTAIDLASGVKTATIAGGVATFATNGTPSQISAGGTVTLQTSTGADLSVTGPADFLNTLKLTGSTGPGPATVTANRTTSAATIGTLIEDGATLNVNGKTVTFKNAPVPAASATHPGVTGRVETDGLGNSTVYLQGGTMADVLTAIDLATGVQIAKLNPGGATLSTQPNAASSSLASGALKISTGSASDLTISGTGNALVALGLAGNTGTSTEFKASRASGSGGVSGKSLTFTSFKGGTPVNVIFGDGTGGTVKTLAQLNNKLATNNMIAQIDANGLLTISSNNDYASATLGSVADGGTVGGTITAALTFSTPNPPVADITSQMARAKLVEQYNNVIQQITTTSQDASFNGVNLLNGDTLKLVFNETGKSTLNIVGTALSPAALGLPTLVSGVDFIDNAATNRTLTALNTASTTLRSQASSYGSNLSIVQIRQDFAKNLINVLQTGSSNLTLADTNEEAANSQALSTRQSIAVSALSLANQSQQSVLQLLR</sequence>
<evidence type="ECO:0000259" key="5">
    <source>
        <dbReference type="Pfam" id="PF00700"/>
    </source>
</evidence>
<dbReference type="InterPro" id="IPR011087">
    <property type="entry name" value="DUF1522"/>
</dbReference>
<comment type="subcellular location">
    <subcellularLocation>
        <location evidence="3">Secreted</location>
    </subcellularLocation>
    <subcellularLocation>
        <location evidence="3">Bacterial flagellum</location>
    </subcellularLocation>
</comment>
<evidence type="ECO:0000313" key="8">
    <source>
        <dbReference type="Proteomes" id="UP000285523"/>
    </source>
</evidence>
<feature type="domain" description="Flagellin C-terminal" evidence="5">
    <location>
        <begin position="803"/>
        <end position="887"/>
    </location>
</feature>
<keyword evidence="2 3" id="KW-0975">Bacterial flagellum</keyword>